<sequence>MNALFLCGKARARSPTCADLATSWGIASDFAGLSADADEKVGVEHLDWADIVFVMEARQRKRLQALFPAALRGKRLVVLNIPDRFARNDPALVALVTPKLRVALRQD</sequence>
<dbReference type="InterPro" id="IPR036196">
    <property type="entry name" value="Ptyr_pPase_sf"/>
</dbReference>
<gene>
    <name evidence="1" type="ORF">GV832_11425</name>
</gene>
<comment type="caution">
    <text evidence="1">The sequence shown here is derived from an EMBL/GenBank/DDBJ whole genome shotgun (WGS) entry which is preliminary data.</text>
</comment>
<dbReference type="SUPFAM" id="SSF52788">
    <property type="entry name" value="Phosphotyrosine protein phosphatases I"/>
    <property type="match status" value="1"/>
</dbReference>
<dbReference type="InterPro" id="IPR016919">
    <property type="entry name" value="UCP029416_PTP"/>
</dbReference>
<dbReference type="PIRSF" id="PIRSF029416">
    <property type="entry name" value="UCP029416_PTP"/>
    <property type="match status" value="1"/>
</dbReference>
<dbReference type="EMBL" id="JAABNR010000010">
    <property type="protein sequence ID" value="NBZ88190.1"/>
    <property type="molecule type" value="Genomic_DNA"/>
</dbReference>
<protein>
    <submittedName>
        <fullName evidence="1">Phosphotyrosine protein phosphatase</fullName>
    </submittedName>
</protein>
<accession>A0AAE5BSR5</accession>
<dbReference type="RefSeq" id="WP_168775008.1">
    <property type="nucleotide sequence ID" value="NZ_JAABNR010000010.1"/>
</dbReference>
<proteinExistence type="predicted"/>
<reference evidence="1" key="1">
    <citation type="submission" date="2020-01" db="EMBL/GenBank/DDBJ databases">
        <authorList>
            <person name="Chen W.-M."/>
        </authorList>
    </citation>
    <scope>NUCLEOTIDE SEQUENCE</scope>
    <source>
        <strain evidence="1">CYK-10</strain>
    </source>
</reference>
<dbReference type="AlphaFoldDB" id="A0AAE5BSR5"/>
<dbReference type="Proteomes" id="UP001193501">
    <property type="component" value="Unassembled WGS sequence"/>
</dbReference>
<name>A0AAE5BSR5_9RHOB</name>
<organism evidence="1 2">
    <name type="scientific">Stagnihabitans tardus</name>
    <dbReference type="NCBI Taxonomy" id="2699202"/>
    <lineage>
        <taxon>Bacteria</taxon>
        <taxon>Pseudomonadati</taxon>
        <taxon>Pseudomonadota</taxon>
        <taxon>Alphaproteobacteria</taxon>
        <taxon>Rhodobacterales</taxon>
        <taxon>Paracoccaceae</taxon>
        <taxon>Stagnihabitans</taxon>
    </lineage>
</organism>
<evidence type="ECO:0000313" key="2">
    <source>
        <dbReference type="Proteomes" id="UP001193501"/>
    </source>
</evidence>
<evidence type="ECO:0000313" key="1">
    <source>
        <dbReference type="EMBL" id="NBZ88190.1"/>
    </source>
</evidence>
<keyword evidence="2" id="KW-1185">Reference proteome</keyword>